<evidence type="ECO:0000313" key="3">
    <source>
        <dbReference type="EMBL" id="GAA4300610.1"/>
    </source>
</evidence>
<dbReference type="Proteomes" id="UP001501844">
    <property type="component" value="Unassembled WGS sequence"/>
</dbReference>
<keyword evidence="4" id="KW-1185">Reference proteome</keyword>
<feature type="domain" description="Glycosyltransferase subfamily 4-like N-terminal" evidence="2">
    <location>
        <begin position="20"/>
        <end position="163"/>
    </location>
</feature>
<sequence>MPKTVLFTVTTDLRHDQRMQRIAASLAQAGWQVTLLGRKLPISQDLVAAPYGQHRLSCFFHTGPLFYLEFNFRLFFWILKASPDVLGIVDADTALAGVLASKFKTMKVTYDAHELFPEMPEVVHRPLVKTIWSWVEKMAFAQADKSYTVSATLAQYFQSRNGQPVGLVRNMPFKVNTMPVLQQRPYFIYQGALNVGRGLECLLHAMQGIDAHLYICGSGPLEQALKQLAHNLELHNKVRFMGNVPPESLVALTQNALAGIMLLEQKGLSYYYSLANKFFDYVQAGIPQVCVPFPEYQALNQQHEVALLVELEVTPVQNALAALLKDKPLYDRLQTNCLAARQQWNWEIEQQALLQIYADL</sequence>
<evidence type="ECO:0000313" key="4">
    <source>
        <dbReference type="Proteomes" id="UP001501844"/>
    </source>
</evidence>
<dbReference type="InterPro" id="IPR028098">
    <property type="entry name" value="Glyco_trans_4-like_N"/>
</dbReference>
<dbReference type="InterPro" id="IPR050194">
    <property type="entry name" value="Glycosyltransferase_grp1"/>
</dbReference>
<dbReference type="PANTHER" id="PTHR45947">
    <property type="entry name" value="SULFOQUINOVOSYL TRANSFERASE SQD2"/>
    <property type="match status" value="1"/>
</dbReference>
<gene>
    <name evidence="3" type="ORF">GCM10023183_10980</name>
</gene>
<comment type="caution">
    <text evidence="3">The sequence shown here is derived from an EMBL/GenBank/DDBJ whole genome shotgun (WGS) entry which is preliminary data.</text>
</comment>
<dbReference type="Pfam" id="PF00534">
    <property type="entry name" value="Glycos_transf_1"/>
    <property type="match status" value="1"/>
</dbReference>
<protein>
    <submittedName>
        <fullName evidence="3">Glycosyltransferase</fullName>
    </submittedName>
</protein>
<dbReference type="Pfam" id="PF13439">
    <property type="entry name" value="Glyco_transf_4"/>
    <property type="match status" value="1"/>
</dbReference>
<dbReference type="RefSeq" id="WP_345163291.1">
    <property type="nucleotide sequence ID" value="NZ_BAABGX010000001.1"/>
</dbReference>
<name>A0ABP8FCY2_9BACT</name>
<dbReference type="InterPro" id="IPR001296">
    <property type="entry name" value="Glyco_trans_1"/>
</dbReference>
<proteinExistence type="predicted"/>
<feature type="domain" description="Glycosyl transferase family 1" evidence="1">
    <location>
        <begin position="183"/>
        <end position="336"/>
    </location>
</feature>
<evidence type="ECO:0000259" key="1">
    <source>
        <dbReference type="Pfam" id="PF00534"/>
    </source>
</evidence>
<accession>A0ABP8FCY2</accession>
<dbReference type="Gene3D" id="3.40.50.2000">
    <property type="entry name" value="Glycogen Phosphorylase B"/>
    <property type="match status" value="2"/>
</dbReference>
<dbReference type="EMBL" id="BAABGX010000001">
    <property type="protein sequence ID" value="GAA4300610.1"/>
    <property type="molecule type" value="Genomic_DNA"/>
</dbReference>
<reference evidence="4" key="1">
    <citation type="journal article" date="2019" name="Int. J. Syst. Evol. Microbiol.">
        <title>The Global Catalogue of Microorganisms (GCM) 10K type strain sequencing project: providing services to taxonomists for standard genome sequencing and annotation.</title>
        <authorList>
            <consortium name="The Broad Institute Genomics Platform"/>
            <consortium name="The Broad Institute Genome Sequencing Center for Infectious Disease"/>
            <person name="Wu L."/>
            <person name="Ma J."/>
        </authorList>
    </citation>
    <scope>NUCLEOTIDE SEQUENCE [LARGE SCALE GENOMIC DNA]</scope>
    <source>
        <strain evidence="4">JCM 17917</strain>
    </source>
</reference>
<dbReference type="SUPFAM" id="SSF53756">
    <property type="entry name" value="UDP-Glycosyltransferase/glycogen phosphorylase"/>
    <property type="match status" value="1"/>
</dbReference>
<dbReference type="PANTHER" id="PTHR45947:SF3">
    <property type="entry name" value="SULFOQUINOVOSYL TRANSFERASE SQD2"/>
    <property type="match status" value="1"/>
</dbReference>
<evidence type="ECO:0000259" key="2">
    <source>
        <dbReference type="Pfam" id="PF13439"/>
    </source>
</evidence>
<organism evidence="3 4">
    <name type="scientific">Nibribacter koreensis</name>
    <dbReference type="NCBI Taxonomy" id="1084519"/>
    <lineage>
        <taxon>Bacteria</taxon>
        <taxon>Pseudomonadati</taxon>
        <taxon>Bacteroidota</taxon>
        <taxon>Cytophagia</taxon>
        <taxon>Cytophagales</taxon>
        <taxon>Hymenobacteraceae</taxon>
        <taxon>Nibribacter</taxon>
    </lineage>
</organism>